<dbReference type="AlphaFoldDB" id="A0A8X6UUA3"/>
<keyword evidence="2" id="KW-1185">Reference proteome</keyword>
<protein>
    <submittedName>
        <fullName evidence="1">Uncharacterized protein</fullName>
    </submittedName>
</protein>
<gene>
    <name evidence="1" type="ORF">NPIL_398031</name>
</gene>
<sequence length="80" mass="8644">MVPGGVSNQGTILNRLKKKEVCKGISQEGRASIFEGFKGGGTAPITKMIGSHSTNDHWFTSSDQIHTHCTSRFAGRKVLL</sequence>
<organism evidence="1 2">
    <name type="scientific">Nephila pilipes</name>
    <name type="common">Giant wood spider</name>
    <name type="synonym">Nephila maculata</name>
    <dbReference type="NCBI Taxonomy" id="299642"/>
    <lineage>
        <taxon>Eukaryota</taxon>
        <taxon>Metazoa</taxon>
        <taxon>Ecdysozoa</taxon>
        <taxon>Arthropoda</taxon>
        <taxon>Chelicerata</taxon>
        <taxon>Arachnida</taxon>
        <taxon>Araneae</taxon>
        <taxon>Araneomorphae</taxon>
        <taxon>Entelegynae</taxon>
        <taxon>Araneoidea</taxon>
        <taxon>Nephilidae</taxon>
        <taxon>Nephila</taxon>
    </lineage>
</organism>
<evidence type="ECO:0000313" key="1">
    <source>
        <dbReference type="EMBL" id="GFU44225.1"/>
    </source>
</evidence>
<evidence type="ECO:0000313" key="2">
    <source>
        <dbReference type="Proteomes" id="UP000887013"/>
    </source>
</evidence>
<comment type="caution">
    <text evidence="1">The sequence shown here is derived from an EMBL/GenBank/DDBJ whole genome shotgun (WGS) entry which is preliminary data.</text>
</comment>
<accession>A0A8X6UUA3</accession>
<dbReference type="EMBL" id="BMAW01132621">
    <property type="protein sequence ID" value="GFU44225.1"/>
    <property type="molecule type" value="Genomic_DNA"/>
</dbReference>
<reference evidence="1" key="1">
    <citation type="submission" date="2020-08" db="EMBL/GenBank/DDBJ databases">
        <title>Multicomponent nature underlies the extraordinary mechanical properties of spider dragline silk.</title>
        <authorList>
            <person name="Kono N."/>
            <person name="Nakamura H."/>
            <person name="Mori M."/>
            <person name="Yoshida Y."/>
            <person name="Ohtoshi R."/>
            <person name="Malay A.D."/>
            <person name="Moran D.A.P."/>
            <person name="Tomita M."/>
            <person name="Numata K."/>
            <person name="Arakawa K."/>
        </authorList>
    </citation>
    <scope>NUCLEOTIDE SEQUENCE</scope>
</reference>
<dbReference type="Proteomes" id="UP000887013">
    <property type="component" value="Unassembled WGS sequence"/>
</dbReference>
<proteinExistence type="predicted"/>
<name>A0A8X6UUA3_NEPPI</name>